<dbReference type="InterPro" id="IPR008538">
    <property type="entry name" value="Uma2"/>
</dbReference>
<dbReference type="PANTHER" id="PTHR34107:SF7">
    <property type="entry name" value="SLR2092 PROTEIN"/>
    <property type="match status" value="1"/>
</dbReference>
<protein>
    <submittedName>
        <fullName evidence="2">Uma2 family endonuclease</fullName>
    </submittedName>
</protein>
<dbReference type="EMBL" id="WVIC01000014">
    <property type="protein sequence ID" value="NCJ06550.1"/>
    <property type="molecule type" value="Genomic_DNA"/>
</dbReference>
<gene>
    <name evidence="2" type="ORF">GS597_08515</name>
</gene>
<dbReference type="Gene3D" id="3.90.1570.10">
    <property type="entry name" value="tt1808, chain A"/>
    <property type="match status" value="1"/>
</dbReference>
<dbReference type="GO" id="GO:0004519">
    <property type="term" value="F:endonuclease activity"/>
    <property type="evidence" value="ECO:0007669"/>
    <property type="project" value="UniProtKB-KW"/>
</dbReference>
<dbReference type="Pfam" id="PF05685">
    <property type="entry name" value="Uma2"/>
    <property type="match status" value="1"/>
</dbReference>
<dbReference type="SUPFAM" id="SSF52980">
    <property type="entry name" value="Restriction endonuclease-like"/>
    <property type="match status" value="1"/>
</dbReference>
<comment type="caution">
    <text evidence="2">The sequence shown here is derived from an EMBL/GenBank/DDBJ whole genome shotgun (WGS) entry which is preliminary data.</text>
</comment>
<keyword evidence="2" id="KW-0540">Nuclease</keyword>
<name>A0A8K2A7X7_9CYAN</name>
<reference evidence="2" key="1">
    <citation type="submission" date="2019-12" db="EMBL/GenBank/DDBJ databases">
        <title>High-Quality draft genome sequences of three cyanobacteria isolated from the limestone walls of the Old Cathedral of Coimbra.</title>
        <authorList>
            <person name="Tiago I."/>
            <person name="Soares F."/>
            <person name="Portugal A."/>
        </authorList>
    </citation>
    <scope>NUCLEOTIDE SEQUENCE [LARGE SCALE GENOMIC DNA]</scope>
    <source>
        <strain evidence="2">C</strain>
    </source>
</reference>
<dbReference type="PANTHER" id="PTHR34107">
    <property type="entry name" value="SLL0198 PROTEIN-RELATED"/>
    <property type="match status" value="1"/>
</dbReference>
<feature type="domain" description="Putative restriction endonuclease" evidence="1">
    <location>
        <begin position="8"/>
        <end position="172"/>
    </location>
</feature>
<keyword evidence="2" id="KW-0378">Hydrolase</keyword>
<organism evidence="2 3">
    <name type="scientific">Petrachloros mirabilis ULC683</name>
    <dbReference type="NCBI Taxonomy" id="2781853"/>
    <lineage>
        <taxon>Bacteria</taxon>
        <taxon>Bacillati</taxon>
        <taxon>Cyanobacteriota</taxon>
        <taxon>Cyanophyceae</taxon>
        <taxon>Synechococcales</taxon>
        <taxon>Petrachlorosaceae</taxon>
        <taxon>Petrachloros</taxon>
        <taxon>Petrachloros mirabilis</taxon>
    </lineage>
</organism>
<evidence type="ECO:0000259" key="1">
    <source>
        <dbReference type="Pfam" id="PF05685"/>
    </source>
</evidence>
<keyword evidence="2" id="KW-0255">Endonuclease</keyword>
<keyword evidence="3" id="KW-1185">Reference proteome</keyword>
<dbReference type="InterPro" id="IPR011335">
    <property type="entry name" value="Restrct_endonuc-II-like"/>
</dbReference>
<sequence>MVLTVKDLEQVQAKLGDDYRVELVDGEIVVMSPSGYESDEVAFEFGAQLRNWAKPRQLGRVTGAGAGFILPNSDTRAPDVSFVQAERLRRSPQGFAELAPDLIVEVKSPSDSLVGLRTKIERFLEQGTQIGILIHPEQRWLEVRRLNQEPILLKDGDRLTLPDLLPGWELLVSELWPPVFEP</sequence>
<accession>A0A8K2A7X7</accession>
<dbReference type="Proteomes" id="UP000607397">
    <property type="component" value="Unassembled WGS sequence"/>
</dbReference>
<dbReference type="InterPro" id="IPR012296">
    <property type="entry name" value="Nuclease_put_TT1808"/>
</dbReference>
<evidence type="ECO:0000313" key="2">
    <source>
        <dbReference type="EMBL" id="NCJ06550.1"/>
    </source>
</evidence>
<dbReference type="CDD" id="cd06260">
    <property type="entry name" value="DUF820-like"/>
    <property type="match status" value="1"/>
</dbReference>
<proteinExistence type="predicted"/>
<dbReference type="RefSeq" id="WP_161825028.1">
    <property type="nucleotide sequence ID" value="NZ_WVIC01000014.1"/>
</dbReference>
<dbReference type="AlphaFoldDB" id="A0A8K2A7X7"/>
<evidence type="ECO:0000313" key="3">
    <source>
        <dbReference type="Proteomes" id="UP000607397"/>
    </source>
</evidence>